<gene>
    <name evidence="2" type="ORF">CPELLU_LOCUS21770</name>
</gene>
<dbReference type="OrthoDB" id="5425161at2759"/>
<comment type="caution">
    <text evidence="2">The sequence shown here is derived from an EMBL/GenBank/DDBJ whole genome shotgun (WGS) entry which is preliminary data.</text>
</comment>
<evidence type="ECO:0000259" key="1">
    <source>
        <dbReference type="Pfam" id="PF03184"/>
    </source>
</evidence>
<name>A0A9N9KML6_9GLOM</name>
<reference evidence="2" key="1">
    <citation type="submission" date="2021-06" db="EMBL/GenBank/DDBJ databases">
        <authorList>
            <person name="Kallberg Y."/>
            <person name="Tangrot J."/>
            <person name="Rosling A."/>
        </authorList>
    </citation>
    <scope>NUCLEOTIDE SEQUENCE</scope>
    <source>
        <strain evidence="2">FL966</strain>
    </source>
</reference>
<sequence length="149" mass="16768">PKLQKVIAKKGARQVHRVSYGSNHEHISVCPTISAAGTYIPSLIIYKGKRMISGLLDGTPAGTVMGFTDTGYMQKSLFRKYIEHFVNSIPPIHSVLLILDEHKSHVNYTCVNFCYKNNILLYTLPLHTTHILQLAELPFAQLKKIYDGE</sequence>
<organism evidence="2 3">
    <name type="scientific">Cetraspora pellucida</name>
    <dbReference type="NCBI Taxonomy" id="1433469"/>
    <lineage>
        <taxon>Eukaryota</taxon>
        <taxon>Fungi</taxon>
        <taxon>Fungi incertae sedis</taxon>
        <taxon>Mucoromycota</taxon>
        <taxon>Glomeromycotina</taxon>
        <taxon>Glomeromycetes</taxon>
        <taxon>Diversisporales</taxon>
        <taxon>Gigasporaceae</taxon>
        <taxon>Cetraspora</taxon>
    </lineage>
</organism>
<dbReference type="GO" id="GO:0003676">
    <property type="term" value="F:nucleic acid binding"/>
    <property type="evidence" value="ECO:0007669"/>
    <property type="project" value="InterPro"/>
</dbReference>
<protein>
    <submittedName>
        <fullName evidence="2">21190_t:CDS:1</fullName>
    </submittedName>
</protein>
<dbReference type="Pfam" id="PF03184">
    <property type="entry name" value="DDE_1"/>
    <property type="match status" value="1"/>
</dbReference>
<feature type="non-terminal residue" evidence="2">
    <location>
        <position position="149"/>
    </location>
</feature>
<dbReference type="Proteomes" id="UP000789759">
    <property type="component" value="Unassembled WGS sequence"/>
</dbReference>
<feature type="non-terminal residue" evidence="2">
    <location>
        <position position="1"/>
    </location>
</feature>
<feature type="domain" description="DDE-1" evidence="1">
    <location>
        <begin position="32"/>
        <end position="146"/>
    </location>
</feature>
<proteinExistence type="predicted"/>
<keyword evidence="3" id="KW-1185">Reference proteome</keyword>
<dbReference type="InterPro" id="IPR004875">
    <property type="entry name" value="DDE_SF_endonuclease_dom"/>
</dbReference>
<evidence type="ECO:0000313" key="2">
    <source>
        <dbReference type="EMBL" id="CAG8838912.1"/>
    </source>
</evidence>
<dbReference type="AlphaFoldDB" id="A0A9N9KML6"/>
<evidence type="ECO:0000313" key="3">
    <source>
        <dbReference type="Proteomes" id="UP000789759"/>
    </source>
</evidence>
<accession>A0A9N9KML6</accession>
<dbReference type="EMBL" id="CAJVQA010085677">
    <property type="protein sequence ID" value="CAG8838912.1"/>
    <property type="molecule type" value="Genomic_DNA"/>
</dbReference>